<dbReference type="InterPro" id="IPR036028">
    <property type="entry name" value="SH3-like_dom_sf"/>
</dbReference>
<gene>
    <name evidence="1" type="ORF">EZS28_051253</name>
</gene>
<reference evidence="1 2" key="1">
    <citation type="submission" date="2019-03" db="EMBL/GenBank/DDBJ databases">
        <title>Single cell metagenomics reveals metabolic interactions within the superorganism composed of flagellate Streblomastix strix and complex community of Bacteroidetes bacteria on its surface.</title>
        <authorList>
            <person name="Treitli S.C."/>
            <person name="Kolisko M."/>
            <person name="Husnik F."/>
            <person name="Keeling P."/>
            <person name="Hampl V."/>
        </authorList>
    </citation>
    <scope>NUCLEOTIDE SEQUENCE [LARGE SCALE GENOMIC DNA]</scope>
    <source>
        <strain evidence="1">ST1C</strain>
    </source>
</reference>
<name>A0A5J4T6S1_9EUKA</name>
<organism evidence="1 2">
    <name type="scientific">Streblomastix strix</name>
    <dbReference type="NCBI Taxonomy" id="222440"/>
    <lineage>
        <taxon>Eukaryota</taxon>
        <taxon>Metamonada</taxon>
        <taxon>Preaxostyla</taxon>
        <taxon>Oxymonadida</taxon>
        <taxon>Streblomastigidae</taxon>
        <taxon>Streblomastix</taxon>
    </lineage>
</organism>
<feature type="non-terminal residue" evidence="1">
    <location>
        <position position="65"/>
    </location>
</feature>
<evidence type="ECO:0000313" key="2">
    <source>
        <dbReference type="Proteomes" id="UP000324800"/>
    </source>
</evidence>
<sequence>MSNTGELFEVTSDFAGRENDYIFLPVKQGDIVRMIKKDLVYSTVEKDGQIGKVPQGKLKRCISTP</sequence>
<dbReference type="AlphaFoldDB" id="A0A5J4T6S1"/>
<dbReference type="EMBL" id="SNRW01038537">
    <property type="protein sequence ID" value="KAA6353220.1"/>
    <property type="molecule type" value="Genomic_DNA"/>
</dbReference>
<dbReference type="SUPFAM" id="SSF50044">
    <property type="entry name" value="SH3-domain"/>
    <property type="match status" value="1"/>
</dbReference>
<accession>A0A5J4T6S1</accession>
<proteinExistence type="predicted"/>
<dbReference type="Proteomes" id="UP000324800">
    <property type="component" value="Unassembled WGS sequence"/>
</dbReference>
<evidence type="ECO:0008006" key="3">
    <source>
        <dbReference type="Google" id="ProtNLM"/>
    </source>
</evidence>
<protein>
    <recommendedName>
        <fullName evidence="3">SH3 domain-containing protein</fullName>
    </recommendedName>
</protein>
<evidence type="ECO:0000313" key="1">
    <source>
        <dbReference type="EMBL" id="KAA6353220.1"/>
    </source>
</evidence>
<comment type="caution">
    <text evidence="1">The sequence shown here is derived from an EMBL/GenBank/DDBJ whole genome shotgun (WGS) entry which is preliminary data.</text>
</comment>